<proteinExistence type="predicted"/>
<dbReference type="EMBL" id="JAAAML010000001">
    <property type="protein sequence ID" value="MCO6407438.1"/>
    <property type="molecule type" value="Genomic_DNA"/>
</dbReference>
<feature type="transmembrane region" description="Helical" evidence="1">
    <location>
        <begin position="169"/>
        <end position="185"/>
    </location>
</feature>
<feature type="signal peptide" evidence="2">
    <location>
        <begin position="1"/>
        <end position="23"/>
    </location>
</feature>
<gene>
    <name evidence="3" type="ORF">GTW23_04565</name>
</gene>
<feature type="transmembrane region" description="Helical" evidence="1">
    <location>
        <begin position="146"/>
        <end position="164"/>
    </location>
</feature>
<keyword evidence="1" id="KW-0812">Transmembrane</keyword>
<keyword evidence="1" id="KW-1133">Transmembrane helix</keyword>
<evidence type="ECO:0000256" key="1">
    <source>
        <dbReference type="SAM" id="Phobius"/>
    </source>
</evidence>
<evidence type="ECO:0000313" key="4">
    <source>
        <dbReference type="Proteomes" id="UP001320715"/>
    </source>
</evidence>
<feature type="transmembrane region" description="Helical" evidence="1">
    <location>
        <begin position="111"/>
        <end position="134"/>
    </location>
</feature>
<dbReference type="InterPro" id="IPR012666">
    <property type="entry name" value="CbtA_put"/>
</dbReference>
<dbReference type="Proteomes" id="UP001320715">
    <property type="component" value="Unassembled WGS sequence"/>
</dbReference>
<dbReference type="NCBIfam" id="TIGR02458">
    <property type="entry name" value="CbtA"/>
    <property type="match status" value="1"/>
</dbReference>
<dbReference type="Pfam" id="PF09490">
    <property type="entry name" value="CbtA"/>
    <property type="match status" value="1"/>
</dbReference>
<comment type="caution">
    <text evidence="3">The sequence shown here is derived from an EMBL/GenBank/DDBJ whole genome shotgun (WGS) entry which is preliminary data.</text>
</comment>
<evidence type="ECO:0000256" key="2">
    <source>
        <dbReference type="SAM" id="SignalP"/>
    </source>
</evidence>
<keyword evidence="1" id="KW-0472">Membrane</keyword>
<dbReference type="RefSeq" id="WP_252914800.1">
    <property type="nucleotide sequence ID" value="NZ_JAAAML010000001.1"/>
</dbReference>
<reference evidence="3 4" key="1">
    <citation type="submission" date="2020-01" db="EMBL/GenBank/DDBJ databases">
        <title>Genomes of bacteria type strains.</title>
        <authorList>
            <person name="Chen J."/>
            <person name="Zhu S."/>
            <person name="Yang J."/>
        </authorList>
    </citation>
    <scope>NUCLEOTIDE SEQUENCE [LARGE SCALE GENOMIC DNA]</scope>
    <source>
        <strain evidence="3 4">DSM 16655</strain>
    </source>
</reference>
<feature type="transmembrane region" description="Helical" evidence="1">
    <location>
        <begin position="76"/>
        <end position="99"/>
    </location>
</feature>
<keyword evidence="2" id="KW-0732">Signal</keyword>
<feature type="transmembrane region" description="Helical" evidence="1">
    <location>
        <begin position="197"/>
        <end position="220"/>
    </location>
</feature>
<protein>
    <submittedName>
        <fullName evidence="3">Cobalt transporter</fullName>
    </submittedName>
</protein>
<accession>A0ABT1CNB4</accession>
<keyword evidence="4" id="KW-1185">Reference proteome</keyword>
<sequence>MIVRLLLAALAAGLIAGMAMTPAQYVKTIPLIMQAEAYENGGAGHHHGDAAASDEAAHDHGADQSMFGFGRLGDTIVANLVAGAGFALMLAAVALLLGVEFPTGTAGVTRGLLFGAAAWFCVQLAPAMSLPPAVPGFPYADLGDRQGWWVITIAASAVGLWCIAMRPEWLLKILGLAIIVAPHLWGSPVPEDLTSNIPAYIASAYAAASLATTLFFWLLLGGLLGHFLSRVDEEQTA</sequence>
<feature type="chain" id="PRO_5046702664" evidence="2">
    <location>
        <begin position="24"/>
        <end position="237"/>
    </location>
</feature>
<organism evidence="3 4">
    <name type="scientific">Hoeflea alexandrii</name>
    <dbReference type="NCBI Taxonomy" id="288436"/>
    <lineage>
        <taxon>Bacteria</taxon>
        <taxon>Pseudomonadati</taxon>
        <taxon>Pseudomonadota</taxon>
        <taxon>Alphaproteobacteria</taxon>
        <taxon>Hyphomicrobiales</taxon>
        <taxon>Rhizobiaceae</taxon>
        <taxon>Hoeflea</taxon>
    </lineage>
</organism>
<name>A0ABT1CNB4_9HYPH</name>
<evidence type="ECO:0000313" key="3">
    <source>
        <dbReference type="EMBL" id="MCO6407438.1"/>
    </source>
</evidence>